<sequence>MPPQPNVSSSLSAALASAHQVMSLGNHAQHYKKVTPLEGSNNYHSWVYEFKRAATTHGFFNFLLHGVPGMLGLDGDISTSADTIYTDGDLVLQSALETQLSTYFSAIFEVVLSDSVHDLVFALNPIETWSKLERLYGQVSPETAIERLKSLYNESGASFKSMIHATLDVFDHYPGPGTAALLHLSSFSSTTIAKVSTHYMNDTSHPDFTVMYVAEILMKLHLSLDTSSSKPLPAFPSSSAPSYGQSAAAFAATLTCRYCHMKGHILENCQRLAFKNRKARDAQTNSGSNPQGKSGSAPTTSGPTSLVFLAREVPNTSLIGSPDVAPSSSPTPFIDTVMVAQEDQVRAEPVFFVKDTTPSKCFIIDSGSSAHISSDIYLFDILDRSYSSNIQVASGGLTPVTGKGDVTIVSSSKNTLKLKDALFVPGATANLFSVSQAITNSNVFFLFSDKGVHLVPADSIDLSHFSQIGLLNNGIYSFNYSTSPSSTSAFSAQSVSSTTSSASSTTVDSTTVNPTPTSSDSSFPRH</sequence>
<dbReference type="Proteomes" id="UP000011777">
    <property type="component" value="Unassembled WGS sequence"/>
</dbReference>
<dbReference type="eggNOG" id="KOG0017">
    <property type="taxonomic scope" value="Eukaryota"/>
</dbReference>
<evidence type="ECO:0000259" key="2">
    <source>
        <dbReference type="Pfam" id="PF22936"/>
    </source>
</evidence>
<gene>
    <name evidence="3" type="ORF">G210_5233</name>
</gene>
<feature type="region of interest" description="Disordered" evidence="1">
    <location>
        <begin position="497"/>
        <end position="526"/>
    </location>
</feature>
<keyword evidence="4" id="KW-1185">Reference proteome</keyword>
<dbReference type="AlphaFoldDB" id="M3IZZ7"/>
<name>M3IZZ7_CANMX</name>
<evidence type="ECO:0000313" key="3">
    <source>
        <dbReference type="EMBL" id="EMG45188.1"/>
    </source>
</evidence>
<protein>
    <recommendedName>
        <fullName evidence="2">Retrovirus-related Pol polyprotein from transposon TNT 1-94-like beta-barrel domain-containing protein</fullName>
    </recommendedName>
</protein>
<dbReference type="OrthoDB" id="8193998at2759"/>
<dbReference type="HOGENOM" id="CLU_517769_0_0_1"/>
<feature type="domain" description="Retrovirus-related Pol polyprotein from transposon TNT 1-94-like beta-barrel" evidence="2">
    <location>
        <begin position="362"/>
        <end position="438"/>
    </location>
</feature>
<reference evidence="3 4" key="1">
    <citation type="submission" date="2013-02" db="EMBL/GenBank/DDBJ databases">
        <title>Genome sequence of Candida maltosa Xu316, a potential industrial strain for xylitol and ethanol production.</title>
        <authorList>
            <person name="Yu J."/>
            <person name="Wang Q."/>
            <person name="Geng X."/>
            <person name="Bao W."/>
            <person name="He P."/>
            <person name="Cai J."/>
        </authorList>
    </citation>
    <scope>NUCLEOTIDE SEQUENCE [LARGE SCALE GENOMIC DNA]</scope>
    <source>
        <strain evidence="4">Xu316</strain>
    </source>
</reference>
<feature type="non-terminal residue" evidence="3">
    <location>
        <position position="1"/>
    </location>
</feature>
<comment type="caution">
    <text evidence="3">The sequence shown here is derived from an EMBL/GenBank/DDBJ whole genome shotgun (WGS) entry which is preliminary data.</text>
</comment>
<feature type="region of interest" description="Disordered" evidence="1">
    <location>
        <begin position="280"/>
        <end position="301"/>
    </location>
</feature>
<dbReference type="Pfam" id="PF22936">
    <property type="entry name" value="Pol_BBD"/>
    <property type="match status" value="1"/>
</dbReference>
<dbReference type="InterPro" id="IPR054722">
    <property type="entry name" value="PolX-like_BBD"/>
</dbReference>
<feature type="compositionally biased region" description="Polar residues" evidence="1">
    <location>
        <begin position="282"/>
        <end position="293"/>
    </location>
</feature>
<accession>M3IZZ7</accession>
<evidence type="ECO:0000313" key="4">
    <source>
        <dbReference type="Proteomes" id="UP000011777"/>
    </source>
</evidence>
<organism evidence="3 4">
    <name type="scientific">Candida maltosa (strain Xu316)</name>
    <name type="common">Yeast</name>
    <dbReference type="NCBI Taxonomy" id="1245528"/>
    <lineage>
        <taxon>Eukaryota</taxon>
        <taxon>Fungi</taxon>
        <taxon>Dikarya</taxon>
        <taxon>Ascomycota</taxon>
        <taxon>Saccharomycotina</taxon>
        <taxon>Pichiomycetes</taxon>
        <taxon>Debaryomycetaceae</taxon>
        <taxon>Candida/Lodderomyces clade</taxon>
        <taxon>Candida</taxon>
    </lineage>
</organism>
<dbReference type="EMBL" id="AOGT01002937">
    <property type="protein sequence ID" value="EMG45188.1"/>
    <property type="molecule type" value="Genomic_DNA"/>
</dbReference>
<proteinExistence type="predicted"/>
<evidence type="ECO:0000256" key="1">
    <source>
        <dbReference type="SAM" id="MobiDB-lite"/>
    </source>
</evidence>
<dbReference type="STRING" id="1245528.M3IZZ7"/>